<dbReference type="Pfam" id="PF01494">
    <property type="entry name" value="FAD_binding_3"/>
    <property type="match status" value="1"/>
</dbReference>
<sequence length="506" mass="56206">MEPIKTSVIIIGAGPTGLMLAAQLQRYGIDFMLLDRNPGTSPLSKAMIVHARSLEILDQMELAQKAIQLGRPAHHITMLARGKARGSIDLEGSGNGLSKFPFALILEQSKTENLLADHIRQKGAVIHWSSEVLGFEDTGNGVSLSYKDASGVEHLITADYLVGCDGASSFVRHQLGLSFSGDTQERMFYVADVKLKSEITGSKDAYFAMIKRGFVLFFPMAETDRYRVIGSVPDEIASKEKLSFTDIKNVITQQLGVPASFPEEYWFSTYKVHSRMAGQFRKGRCFIAGDAAHIHTPAGGQGMNTGLQDAYNLAWKLAFAVTEKATDSLLDTYDSERTENAKHLLKTTDRMFDLLAGTGALSNFLRLYMLPFFIGQISKIKSIMRFFFKTVSQIGIKYPESPLTLKSSVGKIEAGDRFPYFPTDKKLDDFLKKPGYKLFWFGAENNQAFADLKYRYADIEPMEINAIPEVFNSQSDFFVVVRPDNYIAYIGVEGQKAAQALSMKPA</sequence>
<keyword evidence="2" id="KW-0285">Flavoprotein</keyword>
<dbReference type="InterPro" id="IPR050641">
    <property type="entry name" value="RIFMO-like"/>
</dbReference>
<dbReference type="SUPFAM" id="SSF51905">
    <property type="entry name" value="FAD/NAD(P)-binding domain"/>
    <property type="match status" value="1"/>
</dbReference>
<gene>
    <name evidence="5" type="ORF">G6047_14215</name>
</gene>
<organism evidence="5 6">
    <name type="scientific">Flavobacterium silvaticum</name>
    <dbReference type="NCBI Taxonomy" id="1852020"/>
    <lineage>
        <taxon>Bacteria</taxon>
        <taxon>Pseudomonadati</taxon>
        <taxon>Bacteroidota</taxon>
        <taxon>Flavobacteriia</taxon>
        <taxon>Flavobacteriales</taxon>
        <taxon>Flavobacteriaceae</taxon>
        <taxon>Flavobacterium</taxon>
    </lineage>
</organism>
<dbReference type="GO" id="GO:0071949">
    <property type="term" value="F:FAD binding"/>
    <property type="evidence" value="ECO:0007669"/>
    <property type="project" value="InterPro"/>
</dbReference>
<dbReference type="PANTHER" id="PTHR43004:SF19">
    <property type="entry name" value="BINDING MONOOXYGENASE, PUTATIVE (JCVI)-RELATED"/>
    <property type="match status" value="1"/>
</dbReference>
<protein>
    <submittedName>
        <fullName evidence="5">NAD(P)-binding protein</fullName>
    </submittedName>
</protein>
<dbReference type="Proteomes" id="UP000712080">
    <property type="component" value="Unassembled WGS sequence"/>
</dbReference>
<feature type="domain" description="FAD-binding" evidence="4">
    <location>
        <begin position="5"/>
        <end position="346"/>
    </location>
</feature>
<dbReference type="GO" id="GO:0016709">
    <property type="term" value="F:oxidoreductase activity, acting on paired donors, with incorporation or reduction of molecular oxygen, NAD(P)H as one donor, and incorporation of one atom of oxygen"/>
    <property type="evidence" value="ECO:0007669"/>
    <property type="project" value="UniProtKB-ARBA"/>
</dbReference>
<evidence type="ECO:0000313" key="6">
    <source>
        <dbReference type="Proteomes" id="UP000712080"/>
    </source>
</evidence>
<evidence type="ECO:0000256" key="3">
    <source>
        <dbReference type="ARBA" id="ARBA00022827"/>
    </source>
</evidence>
<keyword evidence="6" id="KW-1185">Reference proteome</keyword>
<keyword evidence="3" id="KW-0274">FAD</keyword>
<proteinExistence type="predicted"/>
<dbReference type="InterPro" id="IPR002938">
    <property type="entry name" value="FAD-bd"/>
</dbReference>
<dbReference type="Gene3D" id="3.30.70.2450">
    <property type="match status" value="1"/>
</dbReference>
<dbReference type="RefSeq" id="WP_169528300.1">
    <property type="nucleotide sequence ID" value="NZ_JAAMPU010000108.1"/>
</dbReference>
<evidence type="ECO:0000313" key="5">
    <source>
        <dbReference type="EMBL" id="NMH29191.1"/>
    </source>
</evidence>
<dbReference type="PRINTS" id="PR00420">
    <property type="entry name" value="RNGMNOXGNASE"/>
</dbReference>
<evidence type="ECO:0000259" key="4">
    <source>
        <dbReference type="Pfam" id="PF01494"/>
    </source>
</evidence>
<dbReference type="PANTHER" id="PTHR43004">
    <property type="entry name" value="TRK SYSTEM POTASSIUM UPTAKE PROTEIN"/>
    <property type="match status" value="1"/>
</dbReference>
<comment type="caution">
    <text evidence="5">The sequence shown here is derived from an EMBL/GenBank/DDBJ whole genome shotgun (WGS) entry which is preliminary data.</text>
</comment>
<reference evidence="5" key="1">
    <citation type="submission" date="2020-02" db="EMBL/GenBank/DDBJ databases">
        <title>Flavobacterium sp. genome.</title>
        <authorList>
            <person name="Jung H.S."/>
            <person name="Baek J.H."/>
            <person name="Jeon C.O."/>
        </authorList>
    </citation>
    <scope>NUCLEOTIDE SEQUENCE</scope>
    <source>
        <strain evidence="5">SE-s28</strain>
    </source>
</reference>
<evidence type="ECO:0000256" key="2">
    <source>
        <dbReference type="ARBA" id="ARBA00022630"/>
    </source>
</evidence>
<evidence type="ECO:0000256" key="1">
    <source>
        <dbReference type="ARBA" id="ARBA00001974"/>
    </source>
</evidence>
<dbReference type="Gene3D" id="3.50.50.60">
    <property type="entry name" value="FAD/NAD(P)-binding domain"/>
    <property type="match status" value="1"/>
</dbReference>
<comment type="cofactor">
    <cofactor evidence="1">
        <name>FAD</name>
        <dbReference type="ChEBI" id="CHEBI:57692"/>
    </cofactor>
</comment>
<dbReference type="EMBL" id="JAAMPU010000108">
    <property type="protein sequence ID" value="NMH29191.1"/>
    <property type="molecule type" value="Genomic_DNA"/>
</dbReference>
<name>A0A972FNB6_9FLAO</name>
<dbReference type="InterPro" id="IPR036188">
    <property type="entry name" value="FAD/NAD-bd_sf"/>
</dbReference>
<dbReference type="AlphaFoldDB" id="A0A972FNB6"/>
<accession>A0A972FNB6</accession>